<accession>A0A9N9LLM5</accession>
<evidence type="ECO:0000259" key="2">
    <source>
        <dbReference type="Pfam" id="PF23584"/>
    </source>
</evidence>
<proteinExistence type="predicted"/>
<dbReference type="AlphaFoldDB" id="A0A9N9LLM5"/>
<evidence type="ECO:0000313" key="3">
    <source>
        <dbReference type="EMBL" id="CAG8975370.1"/>
    </source>
</evidence>
<dbReference type="Proteomes" id="UP000701801">
    <property type="component" value="Unassembled WGS sequence"/>
</dbReference>
<dbReference type="InterPro" id="IPR055560">
    <property type="entry name" value="DUF7136"/>
</dbReference>
<name>A0A9N9LLM5_9HELO</name>
<dbReference type="OrthoDB" id="4490227at2759"/>
<evidence type="ECO:0000256" key="1">
    <source>
        <dbReference type="SAM" id="SignalP"/>
    </source>
</evidence>
<dbReference type="EMBL" id="CAJVRM010000134">
    <property type="protein sequence ID" value="CAG8975370.1"/>
    <property type="molecule type" value="Genomic_DNA"/>
</dbReference>
<reference evidence="3" key="1">
    <citation type="submission" date="2021-07" db="EMBL/GenBank/DDBJ databases">
        <authorList>
            <person name="Durling M."/>
        </authorList>
    </citation>
    <scope>NUCLEOTIDE SEQUENCE</scope>
</reference>
<dbReference type="Pfam" id="PF23584">
    <property type="entry name" value="DUF7136"/>
    <property type="match status" value="1"/>
</dbReference>
<organism evidence="3 4">
    <name type="scientific">Hymenoscyphus albidus</name>
    <dbReference type="NCBI Taxonomy" id="595503"/>
    <lineage>
        <taxon>Eukaryota</taxon>
        <taxon>Fungi</taxon>
        <taxon>Dikarya</taxon>
        <taxon>Ascomycota</taxon>
        <taxon>Pezizomycotina</taxon>
        <taxon>Leotiomycetes</taxon>
        <taxon>Helotiales</taxon>
        <taxon>Helotiaceae</taxon>
        <taxon>Hymenoscyphus</taxon>
    </lineage>
</organism>
<evidence type="ECO:0000313" key="4">
    <source>
        <dbReference type="Proteomes" id="UP000701801"/>
    </source>
</evidence>
<feature type="domain" description="DUF7136" evidence="2">
    <location>
        <begin position="24"/>
        <end position="228"/>
    </location>
</feature>
<keyword evidence="4" id="KW-1185">Reference proteome</keyword>
<protein>
    <recommendedName>
        <fullName evidence="2">DUF7136 domain-containing protein</fullName>
    </recommendedName>
</protein>
<feature type="chain" id="PRO_5040434438" description="DUF7136 domain-containing protein" evidence="1">
    <location>
        <begin position="23"/>
        <end position="260"/>
    </location>
</feature>
<gene>
    <name evidence="3" type="ORF">HYALB_00009511</name>
</gene>
<keyword evidence="1" id="KW-0732">Signal</keyword>
<sequence>MISWSICIRVAVFLRAIATAQQLPSTVELDTILPRNETYQRQSSFPIISAIQNAATAIPYGFWVQWTLQDLDHQNNTATHTLDHDTWQNTTLTASGAYVLATNTPEIPSSTAKKWSLNWSMGFHQKCTAGHAIVSSSPMSASGYEISGSMVLTVSAIGNTPDFLTSRCPEFAGAIGIKEKLTTTRGEACPVLEEEEPRGNPCGFVVDGSVVGDISARLNASLLCAGNNGTCERLSSVGTFLESRNVLLGVGMMVLRVLWG</sequence>
<feature type="signal peptide" evidence="1">
    <location>
        <begin position="1"/>
        <end position="22"/>
    </location>
</feature>
<comment type="caution">
    <text evidence="3">The sequence shown here is derived from an EMBL/GenBank/DDBJ whole genome shotgun (WGS) entry which is preliminary data.</text>
</comment>